<keyword evidence="2" id="KW-0732">Signal</keyword>
<proteinExistence type="predicted"/>
<keyword evidence="1" id="KW-1133">Transmembrane helix</keyword>
<evidence type="ECO:0000313" key="4">
    <source>
        <dbReference type="Proteomes" id="UP000177565"/>
    </source>
</evidence>
<comment type="caution">
    <text evidence="3">The sequence shown here is derived from an EMBL/GenBank/DDBJ whole genome shotgun (WGS) entry which is preliminary data.</text>
</comment>
<accession>A0A1G2MT03</accession>
<feature type="signal peptide" evidence="2">
    <location>
        <begin position="1"/>
        <end position="26"/>
    </location>
</feature>
<feature type="transmembrane region" description="Helical" evidence="1">
    <location>
        <begin position="272"/>
        <end position="293"/>
    </location>
</feature>
<organism evidence="3 4">
    <name type="scientific">Candidatus Taylorbacteria bacterium RIFCSPHIGHO2_02_FULL_46_13</name>
    <dbReference type="NCBI Taxonomy" id="1802312"/>
    <lineage>
        <taxon>Bacteria</taxon>
        <taxon>Candidatus Tayloriibacteriota</taxon>
    </lineage>
</organism>
<feature type="transmembrane region" description="Helical" evidence="1">
    <location>
        <begin position="299"/>
        <end position="324"/>
    </location>
</feature>
<dbReference type="STRING" id="1802312.A3C06_04375"/>
<name>A0A1G2MT03_9BACT</name>
<dbReference type="AlphaFoldDB" id="A0A1G2MT03"/>
<sequence length="386" mass="39756">MKFPIRTLFALLSSAFVLLIALPATASTVGFGETYTLPTASRVERNLYVAAGTALVSSPVDGDVTVAAGNATVSGPVTGDILITGGTLDVLGSVGGDLRGAGGILTISDKIGGDAVLAGGSVSLLSGASVAGDALVAGGKVSLLGTIDGTTYVAGGDIFIDGNIKGTVHIYSAGRVRVGPHAVIGGDFMYRASSNVVIDPAAVIVGKTTFQYIPPMISAHDIRGFFAGLFGLLFVTRLLVLMVSALFFVLVFRRGTSSLVGVSLSTFWKMCLIGLAIFVAVPFAGLIIGLTIFGGLLAIVMLVVWLVLLLIAQIYAGVVFAAVCQKYIFKQEASPLVSWRTAALGVLGLGVVCLVPYVGLFIGLVFFLVALGSLSTLAYRHFILSR</sequence>
<evidence type="ECO:0000256" key="2">
    <source>
        <dbReference type="SAM" id="SignalP"/>
    </source>
</evidence>
<keyword evidence="1" id="KW-0472">Membrane</keyword>
<dbReference type="EMBL" id="MHRQ01000013">
    <property type="protein sequence ID" value="OHA26975.1"/>
    <property type="molecule type" value="Genomic_DNA"/>
</dbReference>
<protein>
    <recommendedName>
        <fullName evidence="5">Polymer-forming cytoskeletal protein</fullName>
    </recommendedName>
</protein>
<dbReference type="Proteomes" id="UP000177565">
    <property type="component" value="Unassembled WGS sequence"/>
</dbReference>
<evidence type="ECO:0008006" key="5">
    <source>
        <dbReference type="Google" id="ProtNLM"/>
    </source>
</evidence>
<gene>
    <name evidence="3" type="ORF">A3C06_04375</name>
</gene>
<feature type="chain" id="PRO_5009583703" description="Polymer-forming cytoskeletal protein" evidence="2">
    <location>
        <begin position="27"/>
        <end position="386"/>
    </location>
</feature>
<feature type="transmembrane region" description="Helical" evidence="1">
    <location>
        <begin position="364"/>
        <end position="383"/>
    </location>
</feature>
<reference evidence="3 4" key="1">
    <citation type="journal article" date="2016" name="Nat. Commun.">
        <title>Thousands of microbial genomes shed light on interconnected biogeochemical processes in an aquifer system.</title>
        <authorList>
            <person name="Anantharaman K."/>
            <person name="Brown C.T."/>
            <person name="Hug L.A."/>
            <person name="Sharon I."/>
            <person name="Castelle C.J."/>
            <person name="Probst A.J."/>
            <person name="Thomas B.C."/>
            <person name="Singh A."/>
            <person name="Wilkins M.J."/>
            <person name="Karaoz U."/>
            <person name="Brodie E.L."/>
            <person name="Williams K.H."/>
            <person name="Hubbard S.S."/>
            <person name="Banfield J.F."/>
        </authorList>
    </citation>
    <scope>NUCLEOTIDE SEQUENCE [LARGE SCALE GENOMIC DNA]</scope>
</reference>
<feature type="transmembrane region" description="Helical" evidence="1">
    <location>
        <begin position="336"/>
        <end position="358"/>
    </location>
</feature>
<evidence type="ECO:0000256" key="1">
    <source>
        <dbReference type="SAM" id="Phobius"/>
    </source>
</evidence>
<feature type="transmembrane region" description="Helical" evidence="1">
    <location>
        <begin position="225"/>
        <end position="252"/>
    </location>
</feature>
<evidence type="ECO:0000313" key="3">
    <source>
        <dbReference type="EMBL" id="OHA26975.1"/>
    </source>
</evidence>
<keyword evidence="1" id="KW-0812">Transmembrane</keyword>